<proteinExistence type="inferred from homology"/>
<dbReference type="InterPro" id="IPR011050">
    <property type="entry name" value="Pectin_lyase_fold/virulence"/>
</dbReference>
<dbReference type="Pfam" id="PF00295">
    <property type="entry name" value="Glyco_hydro_28"/>
    <property type="match status" value="1"/>
</dbReference>
<keyword evidence="4" id="KW-0964">Secreted</keyword>
<evidence type="ECO:0000256" key="9">
    <source>
        <dbReference type="SAM" id="MobiDB-lite"/>
    </source>
</evidence>
<dbReference type="FunFam" id="2.160.20.10:FF:000019">
    <property type="entry name" value="polygalacturonase At1g48100"/>
    <property type="match status" value="1"/>
</dbReference>
<keyword evidence="3" id="KW-0134">Cell wall</keyword>
<protein>
    <submittedName>
        <fullName evidence="11">Polygalacturonase, family GH28</fullName>
    </submittedName>
</protein>
<evidence type="ECO:0000256" key="4">
    <source>
        <dbReference type="ARBA" id="ARBA00022525"/>
    </source>
</evidence>
<evidence type="ECO:0000256" key="10">
    <source>
        <dbReference type="SAM" id="SignalP"/>
    </source>
</evidence>
<evidence type="ECO:0000256" key="8">
    <source>
        <dbReference type="RuleBase" id="RU361169"/>
    </source>
</evidence>
<dbReference type="Gene3D" id="2.160.20.10">
    <property type="entry name" value="Single-stranded right-handed beta-helix, Pectin lyase-like"/>
    <property type="match status" value="1"/>
</dbReference>
<dbReference type="Proteomes" id="UP000036987">
    <property type="component" value="Unassembled WGS sequence"/>
</dbReference>
<evidence type="ECO:0000313" key="12">
    <source>
        <dbReference type="Proteomes" id="UP000036987"/>
    </source>
</evidence>
<evidence type="ECO:0000256" key="1">
    <source>
        <dbReference type="ARBA" id="ARBA00004191"/>
    </source>
</evidence>
<dbReference type="GO" id="GO:0005975">
    <property type="term" value="P:carbohydrate metabolic process"/>
    <property type="evidence" value="ECO:0007669"/>
    <property type="project" value="InterPro"/>
</dbReference>
<accession>A0A0K9PPH3</accession>
<keyword evidence="6 8" id="KW-0326">Glycosidase</keyword>
<dbReference type="SMART" id="SM00710">
    <property type="entry name" value="PbH1"/>
    <property type="match status" value="5"/>
</dbReference>
<comment type="subcellular location">
    <subcellularLocation>
        <location evidence="1">Secreted</location>
        <location evidence="1">Cell wall</location>
    </subcellularLocation>
</comment>
<dbReference type="STRING" id="29655.A0A0K9PPH3"/>
<dbReference type="InterPro" id="IPR006626">
    <property type="entry name" value="PbH1"/>
</dbReference>
<organism evidence="11 12">
    <name type="scientific">Zostera marina</name>
    <name type="common">Eelgrass</name>
    <dbReference type="NCBI Taxonomy" id="29655"/>
    <lineage>
        <taxon>Eukaryota</taxon>
        <taxon>Viridiplantae</taxon>
        <taxon>Streptophyta</taxon>
        <taxon>Embryophyta</taxon>
        <taxon>Tracheophyta</taxon>
        <taxon>Spermatophyta</taxon>
        <taxon>Magnoliopsida</taxon>
        <taxon>Liliopsida</taxon>
        <taxon>Zosteraceae</taxon>
        <taxon>Zostera</taxon>
    </lineage>
</organism>
<keyword evidence="7" id="KW-0961">Cell wall biogenesis/degradation</keyword>
<dbReference type="PANTHER" id="PTHR31375">
    <property type="match status" value="1"/>
</dbReference>
<dbReference type="GO" id="GO:0004650">
    <property type="term" value="F:polygalacturonase activity"/>
    <property type="evidence" value="ECO:0007669"/>
    <property type="project" value="InterPro"/>
</dbReference>
<dbReference type="OrthoDB" id="187139at2759"/>
<dbReference type="InterPro" id="IPR000743">
    <property type="entry name" value="Glyco_hydro_28"/>
</dbReference>
<feature type="compositionally biased region" description="Pro residues" evidence="9">
    <location>
        <begin position="80"/>
        <end position="102"/>
    </location>
</feature>
<dbReference type="InterPro" id="IPR012334">
    <property type="entry name" value="Pectin_lyas_fold"/>
</dbReference>
<dbReference type="GO" id="GO:0071555">
    <property type="term" value="P:cell wall organization"/>
    <property type="evidence" value="ECO:0007669"/>
    <property type="project" value="UniProtKB-KW"/>
</dbReference>
<dbReference type="PROSITE" id="PS51257">
    <property type="entry name" value="PROKAR_LIPOPROTEIN"/>
    <property type="match status" value="1"/>
</dbReference>
<evidence type="ECO:0000256" key="7">
    <source>
        <dbReference type="ARBA" id="ARBA00023316"/>
    </source>
</evidence>
<reference evidence="12" key="1">
    <citation type="journal article" date="2016" name="Nature">
        <title>The genome of the seagrass Zostera marina reveals angiosperm adaptation to the sea.</title>
        <authorList>
            <person name="Olsen J.L."/>
            <person name="Rouze P."/>
            <person name="Verhelst B."/>
            <person name="Lin Y.-C."/>
            <person name="Bayer T."/>
            <person name="Collen J."/>
            <person name="Dattolo E."/>
            <person name="De Paoli E."/>
            <person name="Dittami S."/>
            <person name="Maumus F."/>
            <person name="Michel G."/>
            <person name="Kersting A."/>
            <person name="Lauritano C."/>
            <person name="Lohaus R."/>
            <person name="Toepel M."/>
            <person name="Tonon T."/>
            <person name="Vanneste K."/>
            <person name="Amirebrahimi M."/>
            <person name="Brakel J."/>
            <person name="Bostroem C."/>
            <person name="Chovatia M."/>
            <person name="Grimwood J."/>
            <person name="Jenkins J.W."/>
            <person name="Jueterbock A."/>
            <person name="Mraz A."/>
            <person name="Stam W.T."/>
            <person name="Tice H."/>
            <person name="Bornberg-Bauer E."/>
            <person name="Green P.J."/>
            <person name="Pearson G.A."/>
            <person name="Procaccini G."/>
            <person name="Duarte C.M."/>
            <person name="Schmutz J."/>
            <person name="Reusch T.B.H."/>
            <person name="Van de Peer Y."/>
        </authorList>
    </citation>
    <scope>NUCLEOTIDE SEQUENCE [LARGE SCALE GENOMIC DNA]</scope>
    <source>
        <strain evidence="12">cv. Finnish</strain>
    </source>
</reference>
<feature type="chain" id="PRO_5005528181" evidence="10">
    <location>
        <begin position="27"/>
        <end position="510"/>
    </location>
</feature>
<comment type="caution">
    <text evidence="11">The sequence shown here is derived from an EMBL/GenBank/DDBJ whole genome shotgun (WGS) entry which is preliminary data.</text>
</comment>
<gene>
    <name evidence="11" type="ORF">ZOSMA_1G00910</name>
</gene>
<feature type="compositionally biased region" description="Basic residues" evidence="9">
    <location>
        <begin position="47"/>
        <end position="73"/>
    </location>
</feature>
<dbReference type="AlphaFoldDB" id="A0A0K9PPH3"/>
<evidence type="ECO:0000256" key="3">
    <source>
        <dbReference type="ARBA" id="ARBA00022512"/>
    </source>
</evidence>
<sequence>MGLPDLKTIGIMFLLVILSLSCNCDARMQKHLRFIGYSRSSSSSSSSHHRHHHNHHNHHHSSSRRKRTKKKSNKNQSNTPPSPSTSPSPSPSSPPPPIPTPTTPTRTKKKGTIFNVLDFGAKGGDGGSDDTKAFEAAWTAACKVESSTMLVPSDNTFFVGPISFSGPYCQSNIVFQLDGTIIAPTSARLWGAGMLKWVEFTKLKDITIRGRGTIDGRGSVWWSSEDPFDEFSNDLTSSKMPHIKPTALRFYGSYNVVVTGIMIRNSPQCHLKFDNCVGVQVYNTTISSPKESANTDGIHLQNSKDVSIHHSRVGCGDDCVSIQTGCSDVEIHHVRCGPGHGISIGGLGKDKTKACVSNITVHNVQLQGTMTGVRIKTWQGGLGSVKNVRFSNIQVDEVQMPIVIDQFYCDKKKCTNQSAAVALSGISYENIKGTFTVKPVHLACSDSYPCSDISFSQIQLKPIKLRYHLYDVFCWHTYGLLLSQIIPPIDCLQTGKPARNKIQSNPDSCL</sequence>
<keyword evidence="10" id="KW-0732">Signal</keyword>
<feature type="region of interest" description="Disordered" evidence="9">
    <location>
        <begin position="38"/>
        <end position="112"/>
    </location>
</feature>
<feature type="signal peptide" evidence="10">
    <location>
        <begin position="1"/>
        <end position="26"/>
    </location>
</feature>
<dbReference type="OMA" id="IMQNTMN"/>
<evidence type="ECO:0000256" key="6">
    <source>
        <dbReference type="ARBA" id="ARBA00023295"/>
    </source>
</evidence>
<evidence type="ECO:0000256" key="5">
    <source>
        <dbReference type="ARBA" id="ARBA00022801"/>
    </source>
</evidence>
<keyword evidence="5 8" id="KW-0378">Hydrolase</keyword>
<evidence type="ECO:0000313" key="11">
    <source>
        <dbReference type="EMBL" id="KMZ70120.1"/>
    </source>
</evidence>
<dbReference type="EMBL" id="LFYR01000729">
    <property type="protein sequence ID" value="KMZ70120.1"/>
    <property type="molecule type" value="Genomic_DNA"/>
</dbReference>
<evidence type="ECO:0000256" key="2">
    <source>
        <dbReference type="ARBA" id="ARBA00008834"/>
    </source>
</evidence>
<keyword evidence="12" id="KW-1185">Reference proteome</keyword>
<comment type="similarity">
    <text evidence="2 8">Belongs to the glycosyl hydrolase 28 family.</text>
</comment>
<name>A0A0K9PPH3_ZOSMR</name>
<dbReference type="SUPFAM" id="SSF51126">
    <property type="entry name" value="Pectin lyase-like"/>
    <property type="match status" value="1"/>
</dbReference>